<dbReference type="Proteomes" id="UP000604046">
    <property type="component" value="Unassembled WGS sequence"/>
</dbReference>
<proteinExistence type="predicted"/>
<protein>
    <submittedName>
        <fullName evidence="1">Uncharacterized protein</fullName>
    </submittedName>
</protein>
<name>A0A812UJ93_9DINO</name>
<dbReference type="EMBL" id="CAJNDS010002743">
    <property type="protein sequence ID" value="CAE7581005.1"/>
    <property type="molecule type" value="Genomic_DNA"/>
</dbReference>
<organism evidence="1 2">
    <name type="scientific">Symbiodinium natans</name>
    <dbReference type="NCBI Taxonomy" id="878477"/>
    <lineage>
        <taxon>Eukaryota</taxon>
        <taxon>Sar</taxon>
        <taxon>Alveolata</taxon>
        <taxon>Dinophyceae</taxon>
        <taxon>Suessiales</taxon>
        <taxon>Symbiodiniaceae</taxon>
        <taxon>Symbiodinium</taxon>
    </lineage>
</organism>
<dbReference type="AlphaFoldDB" id="A0A812UJ93"/>
<evidence type="ECO:0000313" key="1">
    <source>
        <dbReference type="EMBL" id="CAE7581005.1"/>
    </source>
</evidence>
<reference evidence="1" key="1">
    <citation type="submission" date="2021-02" db="EMBL/GenBank/DDBJ databases">
        <authorList>
            <person name="Dougan E. K."/>
            <person name="Rhodes N."/>
            <person name="Thang M."/>
            <person name="Chan C."/>
        </authorList>
    </citation>
    <scope>NUCLEOTIDE SEQUENCE</scope>
</reference>
<keyword evidence="2" id="KW-1185">Reference proteome</keyword>
<comment type="caution">
    <text evidence="1">The sequence shown here is derived from an EMBL/GenBank/DDBJ whole genome shotgun (WGS) entry which is preliminary data.</text>
</comment>
<evidence type="ECO:0000313" key="2">
    <source>
        <dbReference type="Proteomes" id="UP000604046"/>
    </source>
</evidence>
<accession>A0A812UJ93</accession>
<sequence length="163" mass="17723">MFLEVVHVQLPDLSASFGKLPPCGPHAQAMPPSVHAAAQQRYRPICCLVRCFCESHCVPEPLLHLARVASAAMHAAASQVRNVLQEAGHRSFLVLEKSLLSDSLRARAQARRANRSDSCALLFCRDCSRLKAQTGEDGGAWLVLRSLLLLQQKALESPATCLG</sequence>
<gene>
    <name evidence="1" type="ORF">SNAT2548_LOCUS33144</name>
</gene>